<reference evidence="2" key="1">
    <citation type="journal article" date="2017" name="Parasit. Vectors">
        <title>Sialotranscriptomics of Rhipicephalus zambeziensis reveals intricate expression profiles of secretory proteins and suggests tight temporal transcriptional regulation during blood-feeding.</title>
        <authorList>
            <person name="de Castro M.H."/>
            <person name="de Klerk D."/>
            <person name="Pienaar R."/>
            <person name="Rees D.J.G."/>
            <person name="Mans B.J."/>
        </authorList>
    </citation>
    <scope>NUCLEOTIDE SEQUENCE</scope>
    <source>
        <tissue evidence="2">Salivary glands</tissue>
    </source>
</reference>
<sequence length="92" mass="10053">MCAMHARIASTVLTLAKRINGLYDDACSSSESLKNMAVALFCILILVSLAKLVIFHHCAILPTVFFCKSRSGNGLFRESAPILSFEVTFCSH</sequence>
<protein>
    <submittedName>
        <fullName evidence="2">Uncharacterized protein</fullName>
    </submittedName>
</protein>
<keyword evidence="1" id="KW-0472">Membrane</keyword>
<proteinExistence type="predicted"/>
<keyword evidence="1" id="KW-0812">Transmembrane</keyword>
<keyword evidence="1" id="KW-1133">Transmembrane helix</keyword>
<evidence type="ECO:0000313" key="2">
    <source>
        <dbReference type="EMBL" id="MAA13375.1"/>
    </source>
</evidence>
<accession>A0A224Y978</accession>
<name>A0A224Y978_9ACAR</name>
<dbReference type="AlphaFoldDB" id="A0A224Y978"/>
<dbReference type="EMBL" id="GFPF01002229">
    <property type="protein sequence ID" value="MAA13375.1"/>
    <property type="molecule type" value="Transcribed_RNA"/>
</dbReference>
<evidence type="ECO:0000256" key="1">
    <source>
        <dbReference type="SAM" id="Phobius"/>
    </source>
</evidence>
<feature type="transmembrane region" description="Helical" evidence="1">
    <location>
        <begin position="37"/>
        <end position="67"/>
    </location>
</feature>
<organism evidence="2">
    <name type="scientific">Rhipicephalus zambeziensis</name>
    <dbReference type="NCBI Taxonomy" id="60191"/>
    <lineage>
        <taxon>Eukaryota</taxon>
        <taxon>Metazoa</taxon>
        <taxon>Ecdysozoa</taxon>
        <taxon>Arthropoda</taxon>
        <taxon>Chelicerata</taxon>
        <taxon>Arachnida</taxon>
        <taxon>Acari</taxon>
        <taxon>Parasitiformes</taxon>
        <taxon>Ixodida</taxon>
        <taxon>Ixodoidea</taxon>
        <taxon>Ixodidae</taxon>
        <taxon>Rhipicephalinae</taxon>
        <taxon>Rhipicephalus</taxon>
        <taxon>Rhipicephalus</taxon>
    </lineage>
</organism>